<proteinExistence type="predicted"/>
<dbReference type="EMBL" id="JAHKKG010000012">
    <property type="protein sequence ID" value="MBU2668827.1"/>
    <property type="molecule type" value="Genomic_DNA"/>
</dbReference>
<keyword evidence="2" id="KW-1185">Reference proteome</keyword>
<gene>
    <name evidence="1" type="ORF">KOI35_35485</name>
</gene>
<accession>A0ABS5YZF5</accession>
<sequence>MESGAAVLLVAIVDMSAADPAAGRRYEDAVLALLPRHGGSLEKRLHSTDAHAEVHLIRFTSRSGYESFMVDPSRLALRAELGTVAPTTRVIEVDG</sequence>
<name>A0ABS5YZF5_9ACTN</name>
<protein>
    <recommendedName>
        <fullName evidence="3">Antibiotic biosynthesis monooxygenase</fullName>
    </recommendedName>
</protein>
<comment type="caution">
    <text evidence="1">The sequence shown here is derived from an EMBL/GenBank/DDBJ whole genome shotgun (WGS) entry which is preliminary data.</text>
</comment>
<organism evidence="1 2">
    <name type="scientific">Paractinoplanes bogorensis</name>
    <dbReference type="NCBI Taxonomy" id="1610840"/>
    <lineage>
        <taxon>Bacteria</taxon>
        <taxon>Bacillati</taxon>
        <taxon>Actinomycetota</taxon>
        <taxon>Actinomycetes</taxon>
        <taxon>Micromonosporales</taxon>
        <taxon>Micromonosporaceae</taxon>
        <taxon>Paractinoplanes</taxon>
    </lineage>
</organism>
<reference evidence="1 2" key="1">
    <citation type="submission" date="2021-06" db="EMBL/GenBank/DDBJ databases">
        <title>Actinoplanes lichenicola sp. nov., and Actinoplanes ovalisporus sp. nov., isolated from lichen in Thailand.</title>
        <authorList>
            <person name="Saeng-In P."/>
            <person name="Kanchanasin P."/>
            <person name="Yuki M."/>
            <person name="Kudo T."/>
            <person name="Ohkuma M."/>
            <person name="Phongsopitanun W."/>
            <person name="Tanasupawat S."/>
        </authorList>
    </citation>
    <scope>NUCLEOTIDE SEQUENCE [LARGE SCALE GENOMIC DNA]</scope>
    <source>
        <strain evidence="1 2">NBRC 110975</strain>
    </source>
</reference>
<dbReference type="Proteomes" id="UP001519654">
    <property type="component" value="Unassembled WGS sequence"/>
</dbReference>
<evidence type="ECO:0000313" key="2">
    <source>
        <dbReference type="Proteomes" id="UP001519654"/>
    </source>
</evidence>
<evidence type="ECO:0000313" key="1">
    <source>
        <dbReference type="EMBL" id="MBU2668827.1"/>
    </source>
</evidence>
<evidence type="ECO:0008006" key="3">
    <source>
        <dbReference type="Google" id="ProtNLM"/>
    </source>
</evidence>